<accession>A0ABY6UE43</accession>
<sequence>MQDYNNDPRLPIPPLWEMLEFTFSLEHEDVRLVTVCNKRRVIIDVEANDLYLSPRILEQYRFFLQVAEEVELDGCTIEDFHDWLAEPLLPIFQKLGTIEKKAETLDTFFNPEIFRYSLRAEGDSLVASEKEEDQDEIPMFGSRIREEDYAKFPVFEPSQLHACARENGFGPPSIKPSKTQLPDGSVAFLKVMHPGDRHSLETELRSYNKIQDAHLDPTLRISRLLGIVRNETLIVGILLTYIDCKNKTLSCAAKSSSEASLRAKWLTQIEETVACLHRSGIAWGDAKPDNVMIDQNQDAWLIDFGDSYTEGWVPKELAGTIEGDRVGLEKIACFLE</sequence>
<evidence type="ECO:0000259" key="1">
    <source>
        <dbReference type="PROSITE" id="PS50011"/>
    </source>
</evidence>
<dbReference type="PROSITE" id="PS50011">
    <property type="entry name" value="PROTEIN_KINASE_DOM"/>
    <property type="match status" value="1"/>
</dbReference>
<proteinExistence type="predicted"/>
<evidence type="ECO:0000313" key="3">
    <source>
        <dbReference type="Proteomes" id="UP000766486"/>
    </source>
</evidence>
<comment type="caution">
    <text evidence="2">The sequence shown here is derived from an EMBL/GenBank/DDBJ whole genome shotgun (WGS) entry which is preliminary data.</text>
</comment>
<dbReference type="InterPro" id="IPR000719">
    <property type="entry name" value="Prot_kinase_dom"/>
</dbReference>
<dbReference type="Proteomes" id="UP000766486">
    <property type="component" value="Unassembled WGS sequence"/>
</dbReference>
<evidence type="ECO:0000313" key="2">
    <source>
        <dbReference type="EMBL" id="VUC28462.1"/>
    </source>
</evidence>
<keyword evidence="3" id="KW-1185">Reference proteome</keyword>
<name>A0ABY6UE43_BIOOC</name>
<feature type="domain" description="Protein kinase" evidence="1">
    <location>
        <begin position="158"/>
        <end position="336"/>
    </location>
</feature>
<dbReference type="SUPFAM" id="SSF56112">
    <property type="entry name" value="Protein kinase-like (PK-like)"/>
    <property type="match status" value="1"/>
</dbReference>
<reference evidence="2 3" key="1">
    <citation type="submission" date="2019-06" db="EMBL/GenBank/DDBJ databases">
        <authorList>
            <person name="Broberg M."/>
        </authorList>
    </citation>
    <scope>NUCLEOTIDE SEQUENCE [LARGE SCALE GENOMIC DNA]</scope>
</reference>
<dbReference type="InterPro" id="IPR011009">
    <property type="entry name" value="Kinase-like_dom_sf"/>
</dbReference>
<dbReference type="EMBL" id="CABFNS010000785">
    <property type="protein sequence ID" value="VUC28462.1"/>
    <property type="molecule type" value="Genomic_DNA"/>
</dbReference>
<gene>
    <name evidence="2" type="ORF">CLO192961_LOCUS236011</name>
</gene>
<protein>
    <recommendedName>
        <fullName evidence="1">Protein kinase domain-containing protein</fullName>
    </recommendedName>
</protein>
<organism evidence="2 3">
    <name type="scientific">Bionectria ochroleuca</name>
    <name type="common">Gliocladium roseum</name>
    <dbReference type="NCBI Taxonomy" id="29856"/>
    <lineage>
        <taxon>Eukaryota</taxon>
        <taxon>Fungi</taxon>
        <taxon>Dikarya</taxon>
        <taxon>Ascomycota</taxon>
        <taxon>Pezizomycotina</taxon>
        <taxon>Sordariomycetes</taxon>
        <taxon>Hypocreomycetidae</taxon>
        <taxon>Hypocreales</taxon>
        <taxon>Bionectriaceae</taxon>
        <taxon>Clonostachys</taxon>
    </lineage>
</organism>
<dbReference type="Pfam" id="PF00069">
    <property type="entry name" value="Pkinase"/>
    <property type="match status" value="1"/>
</dbReference>
<dbReference type="Gene3D" id="1.10.510.10">
    <property type="entry name" value="Transferase(Phosphotransferase) domain 1"/>
    <property type="match status" value="1"/>
</dbReference>